<name>A0A0A9AKR0_ARUDO</name>
<evidence type="ECO:0000313" key="1">
    <source>
        <dbReference type="EMBL" id="JAD52289.1"/>
    </source>
</evidence>
<proteinExistence type="predicted"/>
<accession>A0A0A9AKR0</accession>
<protein>
    <submittedName>
        <fullName evidence="1">Uncharacterized protein</fullName>
    </submittedName>
</protein>
<reference evidence="1" key="2">
    <citation type="journal article" date="2015" name="Data Brief">
        <title>Shoot transcriptome of the giant reed, Arundo donax.</title>
        <authorList>
            <person name="Barrero R.A."/>
            <person name="Guerrero F.D."/>
            <person name="Moolhuijzen P."/>
            <person name="Goolsby J.A."/>
            <person name="Tidwell J."/>
            <person name="Bellgard S.E."/>
            <person name="Bellgard M.I."/>
        </authorList>
    </citation>
    <scope>NUCLEOTIDE SEQUENCE</scope>
    <source>
        <tissue evidence="1">Shoot tissue taken approximately 20 cm above the soil surface</tissue>
    </source>
</reference>
<dbReference type="AlphaFoldDB" id="A0A0A9AKR0"/>
<dbReference type="EMBL" id="GBRH01245606">
    <property type="protein sequence ID" value="JAD52289.1"/>
    <property type="molecule type" value="Transcribed_RNA"/>
</dbReference>
<reference evidence="1" key="1">
    <citation type="submission" date="2014-09" db="EMBL/GenBank/DDBJ databases">
        <authorList>
            <person name="Magalhaes I.L.F."/>
            <person name="Oliveira U."/>
            <person name="Santos F.R."/>
            <person name="Vidigal T.H.D.A."/>
            <person name="Brescovit A.D."/>
            <person name="Santos A.J."/>
        </authorList>
    </citation>
    <scope>NUCLEOTIDE SEQUENCE</scope>
    <source>
        <tissue evidence="1">Shoot tissue taken approximately 20 cm above the soil surface</tissue>
    </source>
</reference>
<organism evidence="1">
    <name type="scientific">Arundo donax</name>
    <name type="common">Giant reed</name>
    <name type="synonym">Donax arundinaceus</name>
    <dbReference type="NCBI Taxonomy" id="35708"/>
    <lineage>
        <taxon>Eukaryota</taxon>
        <taxon>Viridiplantae</taxon>
        <taxon>Streptophyta</taxon>
        <taxon>Embryophyta</taxon>
        <taxon>Tracheophyta</taxon>
        <taxon>Spermatophyta</taxon>
        <taxon>Magnoliopsida</taxon>
        <taxon>Liliopsida</taxon>
        <taxon>Poales</taxon>
        <taxon>Poaceae</taxon>
        <taxon>PACMAD clade</taxon>
        <taxon>Arundinoideae</taxon>
        <taxon>Arundineae</taxon>
        <taxon>Arundo</taxon>
    </lineage>
</organism>
<sequence>MVSLLTGGLGQRWGPYRVGIDIQTLQSYFIYSSSQVCGHGQPKNFHSDYILGGCVWIVDVECFLYRLRAVRSWEI</sequence>